<evidence type="ECO:0000256" key="7">
    <source>
        <dbReference type="ARBA" id="ARBA00022692"/>
    </source>
</evidence>
<keyword evidence="13" id="KW-0472">Membrane</keyword>
<gene>
    <name evidence="15" type="ORF">NRE15_04650</name>
</gene>
<name>A0ABY5P8Z3_9LACT</name>
<dbReference type="Gene3D" id="1.10.287.130">
    <property type="match status" value="1"/>
</dbReference>
<comment type="subcellular location">
    <subcellularLocation>
        <location evidence="2">Cell membrane</location>
        <topology evidence="2">Multi-pass membrane protein</topology>
    </subcellularLocation>
</comment>
<evidence type="ECO:0000256" key="6">
    <source>
        <dbReference type="ARBA" id="ARBA00022679"/>
    </source>
</evidence>
<dbReference type="InterPro" id="IPR036890">
    <property type="entry name" value="HATPase_C_sf"/>
</dbReference>
<evidence type="ECO:0000256" key="10">
    <source>
        <dbReference type="ARBA" id="ARBA00022840"/>
    </source>
</evidence>
<dbReference type="EC" id="2.7.13.3" evidence="3"/>
<feature type="domain" description="Histidine kinase" evidence="14">
    <location>
        <begin position="86"/>
        <end position="281"/>
    </location>
</feature>
<evidence type="ECO:0000313" key="16">
    <source>
        <dbReference type="Proteomes" id="UP001315967"/>
    </source>
</evidence>
<dbReference type="SUPFAM" id="SSF47384">
    <property type="entry name" value="Homodimeric domain of signal transducing histidine kinase"/>
    <property type="match status" value="1"/>
</dbReference>
<keyword evidence="4" id="KW-1003">Cell membrane</keyword>
<evidence type="ECO:0000256" key="5">
    <source>
        <dbReference type="ARBA" id="ARBA00022553"/>
    </source>
</evidence>
<keyword evidence="5" id="KW-0597">Phosphoprotein</keyword>
<keyword evidence="6" id="KW-0808">Transferase</keyword>
<evidence type="ECO:0000256" key="4">
    <source>
        <dbReference type="ARBA" id="ARBA00022475"/>
    </source>
</evidence>
<evidence type="ECO:0000256" key="12">
    <source>
        <dbReference type="ARBA" id="ARBA00023012"/>
    </source>
</evidence>
<keyword evidence="7" id="KW-0812">Transmembrane</keyword>
<accession>A0ABY5P8Z3</accession>
<reference evidence="15 16" key="1">
    <citation type="submission" date="2022-08" db="EMBL/GenBank/DDBJ databases">
        <title>Aerococcaceae sp. nov isolated from spoiled eye mask.</title>
        <authorList>
            <person name="Zhou G."/>
            <person name="Xie X.-B."/>
            <person name="Shi Q.-S."/>
            <person name="Wang Y.-S."/>
            <person name="Wen X."/>
            <person name="Peng H."/>
            <person name="Yang X.-J."/>
            <person name="Tao H.-B."/>
            <person name="Huang X.-M."/>
        </authorList>
    </citation>
    <scope>NUCLEOTIDE SEQUENCE [LARGE SCALE GENOMIC DNA]</scope>
    <source>
        <strain evidence="16">DM20194951</strain>
    </source>
</reference>
<dbReference type="Proteomes" id="UP001315967">
    <property type="component" value="Chromosome"/>
</dbReference>
<dbReference type="CDD" id="cd00082">
    <property type="entry name" value="HisKA"/>
    <property type="match status" value="1"/>
</dbReference>
<protein>
    <recommendedName>
        <fullName evidence="3">histidine kinase</fullName>
        <ecNumber evidence="3">2.7.13.3</ecNumber>
    </recommendedName>
</protein>
<dbReference type="InterPro" id="IPR036097">
    <property type="entry name" value="HisK_dim/P_sf"/>
</dbReference>
<keyword evidence="16" id="KW-1185">Reference proteome</keyword>
<evidence type="ECO:0000256" key="3">
    <source>
        <dbReference type="ARBA" id="ARBA00012438"/>
    </source>
</evidence>
<keyword evidence="8" id="KW-0547">Nucleotide-binding</keyword>
<evidence type="ECO:0000256" key="8">
    <source>
        <dbReference type="ARBA" id="ARBA00022741"/>
    </source>
</evidence>
<dbReference type="Pfam" id="PF00512">
    <property type="entry name" value="HisKA"/>
    <property type="match status" value="1"/>
</dbReference>
<dbReference type="Gene3D" id="3.30.565.10">
    <property type="entry name" value="Histidine kinase-like ATPase, C-terminal domain"/>
    <property type="match status" value="1"/>
</dbReference>
<evidence type="ECO:0000313" key="15">
    <source>
        <dbReference type="EMBL" id="UUX34940.1"/>
    </source>
</evidence>
<dbReference type="EMBL" id="CP102453">
    <property type="protein sequence ID" value="UUX34940.1"/>
    <property type="molecule type" value="Genomic_DNA"/>
</dbReference>
<dbReference type="InterPro" id="IPR050398">
    <property type="entry name" value="HssS/ArlS-like"/>
</dbReference>
<dbReference type="PROSITE" id="PS50109">
    <property type="entry name" value="HIS_KIN"/>
    <property type="match status" value="1"/>
</dbReference>
<evidence type="ECO:0000256" key="2">
    <source>
        <dbReference type="ARBA" id="ARBA00004651"/>
    </source>
</evidence>
<comment type="catalytic activity">
    <reaction evidence="1">
        <text>ATP + protein L-histidine = ADP + protein N-phospho-L-histidine.</text>
        <dbReference type="EC" id="2.7.13.3"/>
    </reaction>
</comment>
<dbReference type="RefSeq" id="WP_313794433.1">
    <property type="nucleotide sequence ID" value="NZ_CP102453.1"/>
</dbReference>
<evidence type="ECO:0000256" key="9">
    <source>
        <dbReference type="ARBA" id="ARBA00022777"/>
    </source>
</evidence>
<keyword evidence="10" id="KW-0067">ATP-binding</keyword>
<organism evidence="15 16">
    <name type="scientific">Fundicoccus culcitae</name>
    <dbReference type="NCBI Taxonomy" id="2969821"/>
    <lineage>
        <taxon>Bacteria</taxon>
        <taxon>Bacillati</taxon>
        <taxon>Bacillota</taxon>
        <taxon>Bacilli</taxon>
        <taxon>Lactobacillales</taxon>
        <taxon>Aerococcaceae</taxon>
        <taxon>Fundicoccus</taxon>
    </lineage>
</organism>
<evidence type="ECO:0000256" key="11">
    <source>
        <dbReference type="ARBA" id="ARBA00022989"/>
    </source>
</evidence>
<proteinExistence type="predicted"/>
<sequence>MIGLLIFLLVVITAYLLYYRYQVHLIQRELKEIQRRNYTNQLLTQEFHSQELNALIANINETIEKERRLNLQMIHHQNALSHLMTHLSHDIRTPLTSLSGFVQLLEQAESETDKERYFAIIYQRLADLNRMLDELFLLMKLDNVNYSIDLTAVDWNEFIKQHLLSHYDRLSENSLQPAVHLPQEAVMINANETLLVRIHDNLLKNILDHGGSDIYLGLQVVDQTAHFTLSNKYPLHKEASAANSGLGLTIVAAAVENMHGSLEIADNDSLFVVEIVMPLHEVG</sequence>
<dbReference type="SMART" id="SM00388">
    <property type="entry name" value="HisKA"/>
    <property type="match status" value="1"/>
</dbReference>
<evidence type="ECO:0000256" key="13">
    <source>
        <dbReference type="ARBA" id="ARBA00023136"/>
    </source>
</evidence>
<dbReference type="PANTHER" id="PTHR45528:SF1">
    <property type="entry name" value="SENSOR HISTIDINE KINASE CPXA"/>
    <property type="match status" value="1"/>
</dbReference>
<keyword evidence="11" id="KW-1133">Transmembrane helix</keyword>
<dbReference type="SUPFAM" id="SSF55874">
    <property type="entry name" value="ATPase domain of HSP90 chaperone/DNA topoisomerase II/histidine kinase"/>
    <property type="match status" value="1"/>
</dbReference>
<evidence type="ECO:0000259" key="14">
    <source>
        <dbReference type="PROSITE" id="PS50109"/>
    </source>
</evidence>
<keyword evidence="9 15" id="KW-0418">Kinase</keyword>
<dbReference type="InterPro" id="IPR005467">
    <property type="entry name" value="His_kinase_dom"/>
</dbReference>
<dbReference type="GO" id="GO:0016301">
    <property type="term" value="F:kinase activity"/>
    <property type="evidence" value="ECO:0007669"/>
    <property type="project" value="UniProtKB-KW"/>
</dbReference>
<dbReference type="InterPro" id="IPR003661">
    <property type="entry name" value="HisK_dim/P_dom"/>
</dbReference>
<keyword evidence="12" id="KW-0902">Two-component regulatory system</keyword>
<dbReference type="PANTHER" id="PTHR45528">
    <property type="entry name" value="SENSOR HISTIDINE KINASE CPXA"/>
    <property type="match status" value="1"/>
</dbReference>
<evidence type="ECO:0000256" key="1">
    <source>
        <dbReference type="ARBA" id="ARBA00000085"/>
    </source>
</evidence>